<feature type="domain" description="RRM" evidence="4">
    <location>
        <begin position="4"/>
        <end position="81"/>
    </location>
</feature>
<feature type="domain" description="RRM" evidence="4">
    <location>
        <begin position="919"/>
        <end position="996"/>
    </location>
</feature>
<dbReference type="InterPro" id="IPR012677">
    <property type="entry name" value="Nucleotide-bd_a/b_plait_sf"/>
</dbReference>
<dbReference type="Gene3D" id="3.30.70.330">
    <property type="match status" value="5"/>
</dbReference>
<feature type="region of interest" description="Disordered" evidence="3">
    <location>
        <begin position="746"/>
        <end position="795"/>
    </location>
</feature>
<evidence type="ECO:0000256" key="2">
    <source>
        <dbReference type="PROSITE-ProRule" id="PRU00176"/>
    </source>
</evidence>
<dbReference type="PANTHER" id="PTHR10352">
    <property type="entry name" value="EUKARYOTIC TRANSLATION INITIATION FACTOR 3 SUBUNIT G"/>
    <property type="match status" value="1"/>
</dbReference>
<dbReference type="CDD" id="cd12318">
    <property type="entry name" value="RRM5_RBM19_like"/>
    <property type="match status" value="1"/>
</dbReference>
<dbReference type="SUPFAM" id="SSF54928">
    <property type="entry name" value="RNA-binding domain, RBD"/>
    <property type="match status" value="5"/>
</dbReference>
<dbReference type="CDD" id="cd12565">
    <property type="entry name" value="RRM1_MRD1"/>
    <property type="match status" value="1"/>
</dbReference>
<reference evidence="5 6" key="1">
    <citation type="submission" date="2017-08" db="EMBL/GenBank/DDBJ databases">
        <title>Acidophilic green algal genome provides insights into adaptation to an acidic environment.</title>
        <authorList>
            <person name="Hirooka S."/>
            <person name="Hirose Y."/>
            <person name="Kanesaki Y."/>
            <person name="Higuchi S."/>
            <person name="Fujiwara T."/>
            <person name="Onuma R."/>
            <person name="Era A."/>
            <person name="Ohbayashi R."/>
            <person name="Uzuka A."/>
            <person name="Nozaki H."/>
            <person name="Yoshikawa H."/>
            <person name="Miyagishima S.Y."/>
        </authorList>
    </citation>
    <scope>NUCLEOTIDE SEQUENCE [LARGE SCALE GENOMIC DNA]</scope>
    <source>
        <strain evidence="5 6">NIES-2499</strain>
    </source>
</reference>
<dbReference type="AlphaFoldDB" id="A0A250X7Z1"/>
<dbReference type="Pfam" id="PF00076">
    <property type="entry name" value="RRM_1"/>
    <property type="match status" value="5"/>
</dbReference>
<dbReference type="InterPro" id="IPR000504">
    <property type="entry name" value="RRM_dom"/>
</dbReference>
<feature type="region of interest" description="Disordered" evidence="3">
    <location>
        <begin position="891"/>
        <end position="916"/>
    </location>
</feature>
<organism evidence="5 6">
    <name type="scientific">Chlamydomonas eustigma</name>
    <dbReference type="NCBI Taxonomy" id="1157962"/>
    <lineage>
        <taxon>Eukaryota</taxon>
        <taxon>Viridiplantae</taxon>
        <taxon>Chlorophyta</taxon>
        <taxon>core chlorophytes</taxon>
        <taxon>Chlorophyceae</taxon>
        <taxon>CS clade</taxon>
        <taxon>Chlamydomonadales</taxon>
        <taxon>Chlamydomonadaceae</taxon>
        <taxon>Chlamydomonas</taxon>
    </lineage>
</organism>
<evidence type="ECO:0000313" key="5">
    <source>
        <dbReference type="EMBL" id="GAX79039.1"/>
    </source>
</evidence>
<evidence type="ECO:0000256" key="3">
    <source>
        <dbReference type="SAM" id="MobiDB-lite"/>
    </source>
</evidence>
<feature type="compositionally biased region" description="Acidic residues" evidence="3">
    <location>
        <begin position="393"/>
        <end position="402"/>
    </location>
</feature>
<dbReference type="OrthoDB" id="439639at2759"/>
<dbReference type="FunFam" id="3.30.70.330:FF:000442">
    <property type="entry name" value="Multiple RNA-binding domain-containing protein 1"/>
    <property type="match status" value="1"/>
</dbReference>
<keyword evidence="1 2" id="KW-0694">RNA-binding</keyword>
<dbReference type="CDD" id="cd12317">
    <property type="entry name" value="RRM4_RBM19_RRM3_MRD1"/>
    <property type="match status" value="1"/>
</dbReference>
<feature type="domain" description="RRM" evidence="4">
    <location>
        <begin position="668"/>
        <end position="740"/>
    </location>
</feature>
<name>A0A250X7Z1_9CHLO</name>
<dbReference type="InterPro" id="IPR035979">
    <property type="entry name" value="RBD_domain_sf"/>
</dbReference>
<dbReference type="CDD" id="cd12320">
    <property type="entry name" value="RRM6_RBM19_RRM5_MRD1"/>
    <property type="match status" value="1"/>
</dbReference>
<gene>
    <name evidence="5" type="ORF">CEUSTIGMA_g6479.t1</name>
</gene>
<feature type="region of interest" description="Disordered" evidence="3">
    <location>
        <begin position="393"/>
        <end position="455"/>
    </location>
</feature>
<accession>A0A250X7Z1</accession>
<dbReference type="STRING" id="1157962.A0A250X7Z1"/>
<dbReference type="InterPro" id="IPR034423">
    <property type="entry name" value="RBM19_RRM5"/>
</dbReference>
<dbReference type="EMBL" id="BEGY01000038">
    <property type="protein sequence ID" value="GAX79039.1"/>
    <property type="molecule type" value="Genomic_DNA"/>
</dbReference>
<feature type="compositionally biased region" description="Low complexity" evidence="3">
    <location>
        <begin position="899"/>
        <end position="916"/>
    </location>
</feature>
<evidence type="ECO:0000259" key="4">
    <source>
        <dbReference type="PROSITE" id="PS50102"/>
    </source>
</evidence>
<feature type="compositionally biased region" description="Polar residues" evidence="3">
    <location>
        <begin position="759"/>
        <end position="773"/>
    </location>
</feature>
<dbReference type="PROSITE" id="PS50102">
    <property type="entry name" value="RRM"/>
    <property type="match status" value="5"/>
</dbReference>
<feature type="domain" description="RRM" evidence="4">
    <location>
        <begin position="801"/>
        <end position="887"/>
    </location>
</feature>
<feature type="compositionally biased region" description="Basic and acidic residues" evidence="3">
    <location>
        <begin position="420"/>
        <end position="435"/>
    </location>
</feature>
<keyword evidence="6" id="KW-1185">Reference proteome</keyword>
<evidence type="ECO:0000313" key="6">
    <source>
        <dbReference type="Proteomes" id="UP000232323"/>
    </source>
</evidence>
<feature type="region of interest" description="Disordered" evidence="3">
    <location>
        <begin position="187"/>
        <end position="332"/>
    </location>
</feature>
<protein>
    <recommendedName>
        <fullName evidence="4">RRM domain-containing protein</fullName>
    </recommendedName>
</protein>
<comment type="caution">
    <text evidence="5">The sequence shown here is derived from an EMBL/GenBank/DDBJ whole genome shotgun (WGS) entry which is preliminary data.</text>
</comment>
<proteinExistence type="predicted"/>
<sequence>MSHSRLCVKNIPKYLTEHRLREHFAAKGEITDVKILKTKDGQSRQMAFIGFKSDAEAALAISYYNHTFMDTFRISVELARNYGDKELSRPWSRYSEGSSAAKARSEAFADGGALKSAASKAGSMSMVPMVVDGEAVERHARAAKKGLKSSKKPEEEDPKLAEFLNLMQPRSKAKIWTNDDGIMMVSDSNVTDAWPPPSSDEGTTSSKKGRGKMLGVDAIGGSKDSTKADHEAAAAAASDSENEEEYQDLTAGMNDEARWRDSGAAASAGRLGNMHDGEEDSEDAAPGVIASDDQEDDVIAMRRDAHEGALMPSTSEADAAEEGRKGNVDTMSDLEYLRSRISKWEDSDEEQQDTVEAEAKRKGMAAGRAMLKQELNGEAANMISDDDHTAADVADEAEGTDEPDLRREEEEEDGETIAQHVDHEIGNGGRGDRGMGEQQTGDGAGGAPPSGGAVVEEVDAGDEGSISETGRLFVRNLTYTATEAELSDLFNQFGDVQEVHLVLDKDTKKSKGIAYILYQIPEDAVKAHASLDMTIFQGRLLHILPAKRPPSRAAVETSMEAAAAVGFRAERQAQKKADAGNRSAWNSLFMRADTVAEAVAAYYGVSKSELLDRTASDLPVRMALGEAQVVAQTKEALVDAGVDTSKLEASAAASGKASETKSVSRSPNVLLVKNLPFSATEEELEELFGRCGVVARLVLPPSHTLALIEYTEPQDARTAFKALAYKKYQHVPLYLEWAPKDIFTTPPPSSKDLRGSKAAGNQTSSTKPVTSKVQKAGNRVGGATITGGEEGEDEGAGAPVASIYVKNLAFATSDASLKKHFDAVVSTAGGSMRSAKVARKKGPDGKPLSMGFGFVEVDSEEVAKVVIRKLQGSMLDSHKLSLQLSKARGDSGAAAGRMSTTASGSKKKSTGSGSVEGSTKLVVRNVAFEATRKDIASLFSPFGHLKSCRLPKKFDGSHRGFAFVDFVTKQEAKNAIEGVGGTHLYGRRLVVEYAQEEGNIDDLRAKTASKYRDQEDEAVLAAGPPPKRMRKGI</sequence>
<feature type="domain" description="RRM" evidence="4">
    <location>
        <begin position="470"/>
        <end position="548"/>
    </location>
</feature>
<evidence type="ECO:0000256" key="1">
    <source>
        <dbReference type="ARBA" id="ARBA00022884"/>
    </source>
</evidence>
<dbReference type="GO" id="GO:0003723">
    <property type="term" value="F:RNA binding"/>
    <property type="evidence" value="ECO:0007669"/>
    <property type="project" value="UniProtKB-UniRule"/>
</dbReference>
<dbReference type="SMART" id="SM00360">
    <property type="entry name" value="RRM"/>
    <property type="match status" value="5"/>
</dbReference>
<dbReference type="Proteomes" id="UP000232323">
    <property type="component" value="Unassembled WGS sequence"/>
</dbReference>